<protein>
    <submittedName>
        <fullName evidence="2">Uncharacterized protein</fullName>
    </submittedName>
</protein>
<feature type="region of interest" description="Disordered" evidence="1">
    <location>
        <begin position="1"/>
        <end position="36"/>
    </location>
</feature>
<accession>A0A1D1WC93</accession>
<dbReference type="EMBL" id="BDGG01000072">
    <property type="protein sequence ID" value="GAV09949.1"/>
    <property type="molecule type" value="Genomic_DNA"/>
</dbReference>
<evidence type="ECO:0000313" key="3">
    <source>
        <dbReference type="Proteomes" id="UP000186922"/>
    </source>
</evidence>
<evidence type="ECO:0000256" key="1">
    <source>
        <dbReference type="SAM" id="MobiDB-lite"/>
    </source>
</evidence>
<reference evidence="2 3" key="1">
    <citation type="journal article" date="2016" name="Nat. Commun.">
        <title>Extremotolerant tardigrade genome and improved radiotolerance of human cultured cells by tardigrade-unique protein.</title>
        <authorList>
            <person name="Hashimoto T."/>
            <person name="Horikawa D.D."/>
            <person name="Saito Y."/>
            <person name="Kuwahara H."/>
            <person name="Kozuka-Hata H."/>
            <person name="Shin-I T."/>
            <person name="Minakuchi Y."/>
            <person name="Ohishi K."/>
            <person name="Motoyama A."/>
            <person name="Aizu T."/>
            <person name="Enomoto A."/>
            <person name="Kondo K."/>
            <person name="Tanaka S."/>
            <person name="Hara Y."/>
            <person name="Koshikawa S."/>
            <person name="Sagara H."/>
            <person name="Miura T."/>
            <person name="Yokobori S."/>
            <person name="Miyagawa K."/>
            <person name="Suzuki Y."/>
            <person name="Kubo T."/>
            <person name="Oyama M."/>
            <person name="Kohara Y."/>
            <person name="Fujiyama A."/>
            <person name="Arakawa K."/>
            <person name="Katayama T."/>
            <person name="Toyoda A."/>
            <person name="Kunieda T."/>
        </authorList>
    </citation>
    <scope>NUCLEOTIDE SEQUENCE [LARGE SCALE GENOMIC DNA]</scope>
    <source>
        <strain evidence="2 3">YOKOZUNA-1</strain>
    </source>
</reference>
<evidence type="ECO:0000313" key="2">
    <source>
        <dbReference type="EMBL" id="GAV09949.1"/>
    </source>
</evidence>
<name>A0A1D1WC93_RAMVA</name>
<feature type="compositionally biased region" description="Basic residues" evidence="1">
    <location>
        <begin position="1"/>
        <end position="14"/>
    </location>
</feature>
<dbReference type="AlphaFoldDB" id="A0A1D1WC93"/>
<organism evidence="2 3">
    <name type="scientific">Ramazzottius varieornatus</name>
    <name type="common">Water bear</name>
    <name type="synonym">Tardigrade</name>
    <dbReference type="NCBI Taxonomy" id="947166"/>
    <lineage>
        <taxon>Eukaryota</taxon>
        <taxon>Metazoa</taxon>
        <taxon>Ecdysozoa</taxon>
        <taxon>Tardigrada</taxon>
        <taxon>Eutardigrada</taxon>
        <taxon>Parachela</taxon>
        <taxon>Hypsibioidea</taxon>
        <taxon>Ramazzottiidae</taxon>
        <taxon>Ramazzottius</taxon>
    </lineage>
</organism>
<comment type="caution">
    <text evidence="2">The sequence shown here is derived from an EMBL/GenBank/DDBJ whole genome shotgun (WGS) entry which is preliminary data.</text>
</comment>
<gene>
    <name evidence="2" type="primary">RvY_19428-1</name>
    <name evidence="2" type="synonym">RvY_19428.1</name>
    <name evidence="2" type="ORF">RvY_19428</name>
</gene>
<keyword evidence="3" id="KW-1185">Reference proteome</keyword>
<proteinExistence type="predicted"/>
<dbReference type="Proteomes" id="UP000186922">
    <property type="component" value="Unassembled WGS sequence"/>
</dbReference>
<sequence>MAESTKKKRGRPPKKSAADKEAERMEKETSAKTAVDYQSRMDTQLLRVTSKENPFRHSLNKRKESWCLIAVEMTDHFKGETFDDRRCRERVKVLMKARRIDSEKKVTGVGSLVLSEVDTLLNSLIEQEDFTTNNASAEKEKEEQSKVLVQTIQKDALATIKKRTVLINESDTADVQDGGSPLRKKPSPKKLHLVAPYKKRKTEPVDEYLELKKAQQVKELEIKLEMHRETMLDNAAERSVRRELLEFDRDKLRMEDAEKARRFELEKQERERRFELEKEDRNRQFEFMLS</sequence>
<dbReference type="OrthoDB" id="10229136at2759"/>
<feature type="compositionally biased region" description="Basic and acidic residues" evidence="1">
    <location>
        <begin position="16"/>
        <end position="30"/>
    </location>
</feature>